<evidence type="ECO:0000256" key="1">
    <source>
        <dbReference type="SAM" id="Phobius"/>
    </source>
</evidence>
<dbReference type="OrthoDB" id="6507945at2759"/>
<dbReference type="Gene3D" id="1.20.1070.10">
    <property type="entry name" value="Rhodopsin 7-helix transmembrane proteins"/>
    <property type="match status" value="1"/>
</dbReference>
<dbReference type="VEuPathDB" id="VectorBase:HLOH_062551"/>
<dbReference type="Proteomes" id="UP000821853">
    <property type="component" value="Chromosome 1"/>
</dbReference>
<evidence type="ECO:0000313" key="2">
    <source>
        <dbReference type="EMBL" id="KAH9359757.1"/>
    </source>
</evidence>
<organism evidence="2 3">
    <name type="scientific">Haemaphysalis longicornis</name>
    <name type="common">Bush tick</name>
    <dbReference type="NCBI Taxonomy" id="44386"/>
    <lineage>
        <taxon>Eukaryota</taxon>
        <taxon>Metazoa</taxon>
        <taxon>Ecdysozoa</taxon>
        <taxon>Arthropoda</taxon>
        <taxon>Chelicerata</taxon>
        <taxon>Arachnida</taxon>
        <taxon>Acari</taxon>
        <taxon>Parasitiformes</taxon>
        <taxon>Ixodida</taxon>
        <taxon>Ixodoidea</taxon>
        <taxon>Ixodidae</taxon>
        <taxon>Haemaphysalinae</taxon>
        <taxon>Haemaphysalis</taxon>
    </lineage>
</organism>
<accession>A0A9J6F9Z8</accession>
<protein>
    <submittedName>
        <fullName evidence="2">Uncharacterized protein</fullName>
    </submittedName>
</protein>
<comment type="caution">
    <text evidence="2">The sequence shown here is derived from an EMBL/GenBank/DDBJ whole genome shotgun (WGS) entry which is preliminary data.</text>
</comment>
<keyword evidence="1" id="KW-1133">Transmembrane helix</keyword>
<gene>
    <name evidence="2" type="ORF">HPB48_017209</name>
</gene>
<dbReference type="EMBL" id="JABSTR010000001">
    <property type="protein sequence ID" value="KAH9359757.1"/>
    <property type="molecule type" value="Genomic_DNA"/>
</dbReference>
<proteinExistence type="predicted"/>
<reference evidence="2 3" key="1">
    <citation type="journal article" date="2020" name="Cell">
        <title>Large-Scale Comparative Analyses of Tick Genomes Elucidate Their Genetic Diversity and Vector Capacities.</title>
        <authorList>
            <consortium name="Tick Genome and Microbiome Consortium (TIGMIC)"/>
            <person name="Jia N."/>
            <person name="Wang J."/>
            <person name="Shi W."/>
            <person name="Du L."/>
            <person name="Sun Y."/>
            <person name="Zhan W."/>
            <person name="Jiang J.F."/>
            <person name="Wang Q."/>
            <person name="Zhang B."/>
            <person name="Ji P."/>
            <person name="Bell-Sakyi L."/>
            <person name="Cui X.M."/>
            <person name="Yuan T.T."/>
            <person name="Jiang B.G."/>
            <person name="Yang W.F."/>
            <person name="Lam T.T."/>
            <person name="Chang Q.C."/>
            <person name="Ding S.J."/>
            <person name="Wang X.J."/>
            <person name="Zhu J.G."/>
            <person name="Ruan X.D."/>
            <person name="Zhao L."/>
            <person name="Wei J.T."/>
            <person name="Ye R.Z."/>
            <person name="Que T.C."/>
            <person name="Du C.H."/>
            <person name="Zhou Y.H."/>
            <person name="Cheng J.X."/>
            <person name="Dai P.F."/>
            <person name="Guo W.B."/>
            <person name="Han X.H."/>
            <person name="Huang E.J."/>
            <person name="Li L.F."/>
            <person name="Wei W."/>
            <person name="Gao Y.C."/>
            <person name="Liu J.Z."/>
            <person name="Shao H.Z."/>
            <person name="Wang X."/>
            <person name="Wang C.C."/>
            <person name="Yang T.C."/>
            <person name="Huo Q.B."/>
            <person name="Li W."/>
            <person name="Chen H.Y."/>
            <person name="Chen S.E."/>
            <person name="Zhou L.G."/>
            <person name="Ni X.B."/>
            <person name="Tian J.H."/>
            <person name="Sheng Y."/>
            <person name="Liu T."/>
            <person name="Pan Y.S."/>
            <person name="Xia L.Y."/>
            <person name="Li J."/>
            <person name="Zhao F."/>
            <person name="Cao W.C."/>
        </authorList>
    </citation>
    <scope>NUCLEOTIDE SEQUENCE [LARGE SCALE GENOMIC DNA]</scope>
    <source>
        <strain evidence="2">HaeL-2018</strain>
    </source>
</reference>
<keyword evidence="1" id="KW-0472">Membrane</keyword>
<keyword evidence="3" id="KW-1185">Reference proteome</keyword>
<sequence>MQPLSRRLSRCEAAATIGAIWAAAALLSLPTLLFSGTRSYHYADRSVRTVCLLIWPDGIPGVSVADYL</sequence>
<name>A0A9J6F9Z8_HAELO</name>
<evidence type="ECO:0000313" key="3">
    <source>
        <dbReference type="Proteomes" id="UP000821853"/>
    </source>
</evidence>
<dbReference type="AlphaFoldDB" id="A0A9J6F9Z8"/>
<feature type="transmembrane region" description="Helical" evidence="1">
    <location>
        <begin position="12"/>
        <end position="34"/>
    </location>
</feature>
<keyword evidence="1" id="KW-0812">Transmembrane</keyword>